<keyword evidence="5" id="KW-1185">Reference proteome</keyword>
<evidence type="ECO:0000256" key="3">
    <source>
        <dbReference type="PROSITE-ProRule" id="PRU00023"/>
    </source>
</evidence>
<dbReference type="GO" id="GO:0051059">
    <property type="term" value="F:NF-kappaB binding"/>
    <property type="evidence" value="ECO:0007669"/>
    <property type="project" value="TreeGrafter"/>
</dbReference>
<evidence type="ECO:0000313" key="4">
    <source>
        <dbReference type="EMBL" id="MCL9685685.1"/>
    </source>
</evidence>
<dbReference type="Proteomes" id="UP001139721">
    <property type="component" value="Unassembled WGS sequence"/>
</dbReference>
<dbReference type="PROSITE" id="PS50088">
    <property type="entry name" value="ANK_REPEAT"/>
    <property type="match status" value="1"/>
</dbReference>
<gene>
    <name evidence="4" type="ORF">LOX96_16410</name>
</gene>
<keyword evidence="1" id="KW-0677">Repeat</keyword>
<dbReference type="SUPFAM" id="SSF48403">
    <property type="entry name" value="Ankyrin repeat"/>
    <property type="match status" value="1"/>
</dbReference>
<name>A0A9X2ICQ6_9GAMM</name>
<dbReference type="AlphaFoldDB" id="A0A9X2ICQ6"/>
<sequence length="389" mass="43260">MLTKFEELCKNLYIDSSTPSDESLSKLIHWCETTVSTDRHFEGELQECFASYKELASDFLENIQPNVLANKLTTPVPAFKDLTPLQFIAYNGLDIYLKKLNPSREQINNEANYTLLQLAAVRGNLHMTEDLLSLGANPQGKSPNGNSILFDTLTLPVVYDEKMKQNKQAIYLLLSEHFKTILEERNESGDSILHIMCIFGYKKLVEGMLAQVKQLAFVPNNLMHFPIHSAVLNGQHDCVKLLLAVDGVGQLTDAEGRNALHYAAQYGDQNMVKICLSSISPNSLSTQDQTPLILAAATNNMAAMQELISSHAQVNITDNNHRSALHYAVELNNPDAVKLLLTAPDIDVNIGDYESHNPLDLVQEHTPKGDEIRELLIAKGASKTSKFEI</sequence>
<dbReference type="GO" id="GO:0071356">
    <property type="term" value="P:cellular response to tumor necrosis factor"/>
    <property type="evidence" value="ECO:0007669"/>
    <property type="project" value="TreeGrafter"/>
</dbReference>
<dbReference type="Pfam" id="PF12796">
    <property type="entry name" value="Ank_2"/>
    <property type="match status" value="1"/>
</dbReference>
<dbReference type="InterPro" id="IPR036770">
    <property type="entry name" value="Ankyrin_rpt-contain_sf"/>
</dbReference>
<dbReference type="SMART" id="SM00248">
    <property type="entry name" value="ANK"/>
    <property type="match status" value="6"/>
</dbReference>
<dbReference type="Gene3D" id="1.25.40.20">
    <property type="entry name" value="Ankyrin repeat-containing domain"/>
    <property type="match status" value="3"/>
</dbReference>
<reference evidence="4" key="1">
    <citation type="submission" date="2021-11" db="EMBL/GenBank/DDBJ databases">
        <title>Legionella maioricencis sp. nov., a new species isolated from hot water samples in Mallorca.</title>
        <authorList>
            <person name="Crespi S."/>
            <person name="Drasar V."/>
            <person name="Salva-Serra F."/>
            <person name="Jaen-Luchoro D."/>
            <person name="Pineiro-Iglesias B."/>
            <person name="Aliaga F."/>
            <person name="Fernandez-Juarez V."/>
            <person name="Coll G."/>
            <person name="Moore E.R.B."/>
            <person name="Bennasar-Figueras A."/>
        </authorList>
    </citation>
    <scope>NUCLEOTIDE SEQUENCE</scope>
    <source>
        <strain evidence="4">HCPI-6</strain>
    </source>
</reference>
<keyword evidence="2 3" id="KW-0040">ANK repeat</keyword>
<dbReference type="PANTHER" id="PTHR46680:SF3">
    <property type="entry name" value="NF-KAPPA-B INHIBITOR CACTUS"/>
    <property type="match status" value="1"/>
</dbReference>
<comment type="caution">
    <text evidence="4">The sequence shown here is derived from an EMBL/GenBank/DDBJ whole genome shotgun (WGS) entry which is preliminary data.</text>
</comment>
<evidence type="ECO:0000313" key="5">
    <source>
        <dbReference type="Proteomes" id="UP001139721"/>
    </source>
</evidence>
<protein>
    <submittedName>
        <fullName evidence="4">Ankyrin repeat domain-containing protein</fullName>
    </submittedName>
</protein>
<organism evidence="4 5">
    <name type="scientific">Legionella maioricensis</name>
    <dbReference type="NCBI Taxonomy" id="2896528"/>
    <lineage>
        <taxon>Bacteria</taxon>
        <taxon>Pseudomonadati</taxon>
        <taxon>Pseudomonadota</taxon>
        <taxon>Gammaproteobacteria</taxon>
        <taxon>Legionellales</taxon>
        <taxon>Legionellaceae</taxon>
        <taxon>Legionella</taxon>
    </lineage>
</organism>
<proteinExistence type="predicted"/>
<dbReference type="RefSeq" id="WP_250424562.1">
    <property type="nucleotide sequence ID" value="NZ_JAJKBJ010000034.1"/>
</dbReference>
<feature type="repeat" description="ANK" evidence="3">
    <location>
        <begin position="287"/>
        <end position="319"/>
    </location>
</feature>
<accession>A0A9X2ICQ6</accession>
<dbReference type="InterPro" id="IPR002110">
    <property type="entry name" value="Ankyrin_rpt"/>
</dbReference>
<dbReference type="GO" id="GO:0005829">
    <property type="term" value="C:cytosol"/>
    <property type="evidence" value="ECO:0007669"/>
    <property type="project" value="TreeGrafter"/>
</dbReference>
<dbReference type="EMBL" id="JAJKBJ010000034">
    <property type="protein sequence ID" value="MCL9685685.1"/>
    <property type="molecule type" value="Genomic_DNA"/>
</dbReference>
<evidence type="ECO:0000256" key="2">
    <source>
        <dbReference type="ARBA" id="ARBA00023043"/>
    </source>
</evidence>
<dbReference type="InterPro" id="IPR051070">
    <property type="entry name" value="NF-kappa-B_inhibitor"/>
</dbReference>
<dbReference type="PANTHER" id="PTHR46680">
    <property type="entry name" value="NF-KAPPA-B INHIBITOR ALPHA"/>
    <property type="match status" value="1"/>
</dbReference>
<evidence type="ECO:0000256" key="1">
    <source>
        <dbReference type="ARBA" id="ARBA00022737"/>
    </source>
</evidence>